<sequence>MIGKVLRGQRVGGLLRYLFGPGARGEHEDPRIVAGFGETAELEPALSSLGRRDFRKLEALMSQPLSLLDPLGGVNRPVWHYPIRAHPDDPVLTDEQWAEIAREVVHAVGYARRDDEGGCRWFAVRHADDHIHLVVTLARQDGTRPEVRNDALRGRQALLRIERRLGLVRTAPADRTAARRATRGEMEKAGRVGRSEPSRDTLRRVVTTCAARARSEAEFFELLRGEGLVVKTRESRVQPGEITGYAVGLAGDVAAGGASVCFGGGRLASDLTLPRLRRRWPSGAVRADPRDPDRSAVWGESLSLPTVRAVLRRTLRECAEGAASLDEFFSRVEQAGMLLKVRYSERVPGQVTGYSVALPGDLEPPGSIRWHGAARIDPSLSPSRLAEARRSEAPMTHEELQGIYDDAARAASAAAERIRNLVGVDPKAAHDAARAVSDVLHVASWATGNHHLRRAADDFDRAARPPNAVVPRPSPAGRRLRTSARLLSLGGLVGNRTTLDVLALAVALSRATREVGVLRASEGRHAQASAAYRCAAHLDELVPGAKARRVASFSAERTASRVSPDVAGRRRPRRG</sequence>
<keyword evidence="4" id="KW-1185">Reference proteome</keyword>
<reference evidence="3 4" key="1">
    <citation type="submission" date="2018-11" db="EMBL/GenBank/DDBJ databases">
        <title>Sequencing the genomes of 1000 actinobacteria strains.</title>
        <authorList>
            <person name="Klenk H.-P."/>
        </authorList>
    </citation>
    <scope>NUCLEOTIDE SEQUENCE [LARGE SCALE GENOMIC DNA]</scope>
    <source>
        <strain evidence="3 4">DSM 44254</strain>
    </source>
</reference>
<dbReference type="EMBL" id="RJKE01000001">
    <property type="protein sequence ID" value="ROO88079.1"/>
    <property type="molecule type" value="Genomic_DNA"/>
</dbReference>
<feature type="region of interest" description="Disordered" evidence="1">
    <location>
        <begin position="553"/>
        <end position="575"/>
    </location>
</feature>
<protein>
    <recommendedName>
        <fullName evidence="2">MobA/VirD2-like nuclease domain-containing protein</fullName>
    </recommendedName>
</protein>
<dbReference type="InterPro" id="IPR005094">
    <property type="entry name" value="Endonuclease_MobA/VirD2"/>
</dbReference>
<feature type="compositionally biased region" description="Basic and acidic residues" evidence="1">
    <location>
        <begin position="182"/>
        <end position="199"/>
    </location>
</feature>
<evidence type="ECO:0000259" key="2">
    <source>
        <dbReference type="Pfam" id="PF03432"/>
    </source>
</evidence>
<dbReference type="RefSeq" id="WP_123667309.1">
    <property type="nucleotide sequence ID" value="NZ_RJKE01000001.1"/>
</dbReference>
<gene>
    <name evidence="3" type="ORF">EDD29_5736</name>
</gene>
<dbReference type="AlphaFoldDB" id="A0A3N1D3J5"/>
<name>A0A3N1D3J5_9ACTN</name>
<dbReference type="OrthoDB" id="4382201at2"/>
<accession>A0A3N1D3J5</accession>
<feature type="domain" description="MobA/VirD2-like nuclease" evidence="2">
    <location>
        <begin position="75"/>
        <end position="167"/>
    </location>
</feature>
<comment type="caution">
    <text evidence="3">The sequence shown here is derived from an EMBL/GenBank/DDBJ whole genome shotgun (WGS) entry which is preliminary data.</text>
</comment>
<proteinExistence type="predicted"/>
<dbReference type="Pfam" id="PF03432">
    <property type="entry name" value="Relaxase"/>
    <property type="match status" value="1"/>
</dbReference>
<organism evidence="3 4">
    <name type="scientific">Actinocorallia herbida</name>
    <dbReference type="NCBI Taxonomy" id="58109"/>
    <lineage>
        <taxon>Bacteria</taxon>
        <taxon>Bacillati</taxon>
        <taxon>Actinomycetota</taxon>
        <taxon>Actinomycetes</taxon>
        <taxon>Streptosporangiales</taxon>
        <taxon>Thermomonosporaceae</taxon>
        <taxon>Actinocorallia</taxon>
    </lineage>
</organism>
<evidence type="ECO:0000313" key="3">
    <source>
        <dbReference type="EMBL" id="ROO88079.1"/>
    </source>
</evidence>
<feature type="region of interest" description="Disordered" evidence="1">
    <location>
        <begin position="173"/>
        <end position="199"/>
    </location>
</feature>
<dbReference type="Proteomes" id="UP000272400">
    <property type="component" value="Unassembled WGS sequence"/>
</dbReference>
<evidence type="ECO:0000313" key="4">
    <source>
        <dbReference type="Proteomes" id="UP000272400"/>
    </source>
</evidence>
<evidence type="ECO:0000256" key="1">
    <source>
        <dbReference type="SAM" id="MobiDB-lite"/>
    </source>
</evidence>